<evidence type="ECO:0000313" key="3">
    <source>
        <dbReference type="Proteomes" id="UP001066276"/>
    </source>
</evidence>
<evidence type="ECO:0000256" key="1">
    <source>
        <dbReference type="SAM" id="MobiDB-lite"/>
    </source>
</evidence>
<organism evidence="2 3">
    <name type="scientific">Pleurodeles waltl</name>
    <name type="common">Iberian ribbed newt</name>
    <dbReference type="NCBI Taxonomy" id="8319"/>
    <lineage>
        <taxon>Eukaryota</taxon>
        <taxon>Metazoa</taxon>
        <taxon>Chordata</taxon>
        <taxon>Craniata</taxon>
        <taxon>Vertebrata</taxon>
        <taxon>Euteleostomi</taxon>
        <taxon>Amphibia</taxon>
        <taxon>Batrachia</taxon>
        <taxon>Caudata</taxon>
        <taxon>Salamandroidea</taxon>
        <taxon>Salamandridae</taxon>
        <taxon>Pleurodelinae</taxon>
        <taxon>Pleurodeles</taxon>
    </lineage>
</organism>
<protein>
    <submittedName>
        <fullName evidence="2">Uncharacterized protein</fullName>
    </submittedName>
</protein>
<name>A0AAV7UY62_PLEWA</name>
<sequence length="117" mass="12201">MDLVNTAAQADLRPARKASQGIAAAVLTCLPLRRRRSEELQMRCGWEPGHAAGLWVGQNAEEARGGSPWLGDRLRKTWRVNKGTAGAPGMGGTREAGLGAAGSVLSKGRGWGRGGGP</sequence>
<comment type="caution">
    <text evidence="2">The sequence shown here is derived from an EMBL/GenBank/DDBJ whole genome shotgun (WGS) entry which is preliminary data.</text>
</comment>
<gene>
    <name evidence="2" type="ORF">NDU88_003340</name>
</gene>
<reference evidence="2" key="1">
    <citation type="journal article" date="2022" name="bioRxiv">
        <title>Sequencing and chromosome-scale assembly of the giantPleurodeles waltlgenome.</title>
        <authorList>
            <person name="Brown T."/>
            <person name="Elewa A."/>
            <person name="Iarovenko S."/>
            <person name="Subramanian E."/>
            <person name="Araus A.J."/>
            <person name="Petzold A."/>
            <person name="Susuki M."/>
            <person name="Suzuki K.-i.T."/>
            <person name="Hayashi T."/>
            <person name="Toyoda A."/>
            <person name="Oliveira C."/>
            <person name="Osipova E."/>
            <person name="Leigh N.D."/>
            <person name="Simon A."/>
            <person name="Yun M.H."/>
        </authorList>
    </citation>
    <scope>NUCLEOTIDE SEQUENCE</scope>
    <source>
        <strain evidence="2">20211129_DDA</strain>
        <tissue evidence="2">Liver</tissue>
    </source>
</reference>
<dbReference type="EMBL" id="JANPWB010000004">
    <property type="protein sequence ID" value="KAJ1194045.1"/>
    <property type="molecule type" value="Genomic_DNA"/>
</dbReference>
<accession>A0AAV7UY62</accession>
<evidence type="ECO:0000313" key="2">
    <source>
        <dbReference type="EMBL" id="KAJ1194045.1"/>
    </source>
</evidence>
<proteinExistence type="predicted"/>
<dbReference type="AlphaFoldDB" id="A0AAV7UY62"/>
<dbReference type="Proteomes" id="UP001066276">
    <property type="component" value="Chromosome 2_2"/>
</dbReference>
<feature type="region of interest" description="Disordered" evidence="1">
    <location>
        <begin position="82"/>
        <end position="117"/>
    </location>
</feature>
<keyword evidence="3" id="KW-1185">Reference proteome</keyword>